<evidence type="ECO:0000256" key="1">
    <source>
        <dbReference type="SAM" id="MobiDB-lite"/>
    </source>
</evidence>
<feature type="region of interest" description="Disordered" evidence="1">
    <location>
        <begin position="1"/>
        <end position="40"/>
    </location>
</feature>
<sequence>MSKDRAVLSTQLSQGDKGSRGSSQTFSILKPPKHRGPLQELDFRLNTDEDATSSSQSYNKRVSFHRSVQTKEFHVEEAVTNWGLTYEETFKSSSDSSHQTDSSSCPSGSKVTIFDGQLNSHNLKTPIPPNSDTIRDVLREREGMDHCENNLRFHAINTDDGDSDDENCLPLMHIFNQSNYMDFTKPLDVNLNLNQNSLFDDNNIGLTEPLKYHIGLNQKCNFGLSTVLDQELKTTEEICTKLGGKLLDTHSEFQDYTKSQNKAKEGFRGFVGNKSASIAESDCSVKGSDERSVYLSVPNDICNRKVFFNKFPTTHSKEISNIDGECCIYFPNTGIPTQINESDMSFTQVVSCNQNKYELDNNGPTFQPSPDCAINLDEYENSALNQSMELTKTLREIKFFNNMEMFKSDLPYDKIQETGKTVIRASEFGTSDFQSFNKIKDSGKSQMMDVSSLLTHGCIQGSGITNSAIPNRVCLHNTNDGNVQNMDSAKFLGNPVLIYRTETDEMELTCERTQTSNPIEVTNHNDMELTKEIKRKEMCNPGNMNKYVSDTALTSESRQKDMSRPMDVSIHSDSDSDMELTNGIETCNRGEVNKYITDMELTSESRKKEMSRPVEVSRHTGNDSDMEFTNVKECTETCNRGDVNKYVEDMELTSESRQKEMSRPVEVSRYTGNDSDMEFTNVKECTETCNRGDVNKYVEDMELTSESRQKEMSRPVEVSRYTGNDSDMEFTNVKECTETCNRGDVNKYVEDMELTSESRQKEMSRPVEVSSHIPNTTDMELTSGIKRIETSHPGDVNRHMNIMEVRSESRKKEMSRPVEVSSHIPNTTDMELTSGIKRIETSHPGDVNKYMNIMELTSESRQKEMSRPVEVSSHIPNTTDMELTSGIKRIETSHPGDVNRHMNIMELTSESRKKEMSRPVEVSSHILTTTDMEITSGIKRTETSHPGDVNKCITDMELTSESRKKEMSRPVEVSSHILTTTDMEITSGIKRTETSHPGDVNKCITDMELTSESRKKEMSRPVEVSSHILTTTDMEITSGIKRTETSHPGDVNKCITDMELTSESRKKEMSRPVEVSSHILTTTDMEITSGIKRTETSHPGDVNKCITDMELTSESRKKEMSRPVEVSSHILTTTDMEITSGIKRTETSHPGDVNKCITDMELTSESRKKEMSRPVEVSSHILTTTDMEITSGIKRTETSHPGDVNKCITDMELTSESRKKEMSRPVEVSSHILTTTDMEITSGIKRTETSHPGDVNKCITDMELTSESRKKEMSRPVEVSSHILTTTDMEITSGIKRTETSHPGDVNKCITDMELTSESRKKEMSRPVEVSSHILTTTDMEITSGIKRTETSHPGDVNKCITDMELTSESRKKEMSRPVEVSSHILTTTDMEITSGIKRTETSHPGDVNKRINTMELTSENRQNQMPAEFTTRNMGNLEFINEVRDRTFINPSTVTNLSTRDITDMKLLKVNEKGIYAQSDEFNEFASSNDMVNRHIVHHKQSDIHMETCSGTNNASGTEMRNKTHRVAFSPTSLSKEGQTEDVTDVSYHSLKSRNMKTTSNVKELHSIDSEITQHSEPIALINLSANISTDKMSPSEPSTVHALGSNEKLDVRDNPVTLVKEIDDMRHNQFSETKHSSMDGRYCEQIRSVLDIKKVNESVNCNSMEFNVENNISSNTSVPDVGLNLSIPSNMKKLEKRSPECNMKLSHVSKVNQELVNGSVQNVADKLSLSQCGYGLEDSKSSSDELTEVCETCRGDSRVTEENFSTHRLLTGTNTYTSRTTEVKKFDNISNSVYHDNKQFQNAKEYSVDNIQMFRSHEEDSFILEELGCKHEHTIKQPDLNEYAESSDLCVKADIETQKNSMESTEMEQNLHCSLLQITLTSIPDEMELSVVKNLSFETNESCEELVDRVREADEIIRESMCMTSYECAVPGNSQSAQSDSEETALLPQELNISKNPANGPVTTKQKSAKEHSEAETIANRQRCNLNGMCAKSRINQTDEKIKRKELLKDTNEVVPMSSVEEQIKAKEQRSDCLWNIKEMSDTLWSFQFLYKSLVLILKLDPCEMQDSGKLVTDIQLISHATEKADPLVKFVHNVLLQKFQIQALDSTCKTTLDVAEVLERISAEVKKTKIFVKDFIELETLDLIQINNNCVSFDIANLDIHTWFRINVKIDTWENISPADVSVENVVGNVREYEIKNLVTAATRGPNCLRDYVRIIKEYVKVLAKNKCT</sequence>
<keyword evidence="3" id="KW-1185">Reference proteome</keyword>
<dbReference type="EMBL" id="KK852730">
    <property type="protein sequence ID" value="KDR17530.1"/>
    <property type="molecule type" value="Genomic_DNA"/>
</dbReference>
<feature type="compositionally biased region" description="Basic and acidic residues" evidence="1">
    <location>
        <begin position="557"/>
        <end position="574"/>
    </location>
</feature>
<dbReference type="Proteomes" id="UP000027135">
    <property type="component" value="Unassembled WGS sequence"/>
</dbReference>
<dbReference type="STRING" id="136037.A0A067R5I2"/>
<feature type="region of interest" description="Disordered" evidence="1">
    <location>
        <begin position="1956"/>
        <end position="1976"/>
    </location>
</feature>
<feature type="compositionally biased region" description="Polar residues" evidence="1">
    <location>
        <begin position="1956"/>
        <end position="1968"/>
    </location>
</feature>
<feature type="compositionally biased region" description="Basic and acidic residues" evidence="1">
    <location>
        <begin position="603"/>
        <end position="622"/>
    </location>
</feature>
<evidence type="ECO:0000313" key="3">
    <source>
        <dbReference type="Proteomes" id="UP000027135"/>
    </source>
</evidence>
<name>A0A067R5I2_ZOONE</name>
<organism evidence="2 3">
    <name type="scientific">Zootermopsis nevadensis</name>
    <name type="common">Dampwood termite</name>
    <dbReference type="NCBI Taxonomy" id="136037"/>
    <lineage>
        <taxon>Eukaryota</taxon>
        <taxon>Metazoa</taxon>
        <taxon>Ecdysozoa</taxon>
        <taxon>Arthropoda</taxon>
        <taxon>Hexapoda</taxon>
        <taxon>Insecta</taxon>
        <taxon>Pterygota</taxon>
        <taxon>Neoptera</taxon>
        <taxon>Polyneoptera</taxon>
        <taxon>Dictyoptera</taxon>
        <taxon>Blattodea</taxon>
        <taxon>Blattoidea</taxon>
        <taxon>Termitoidae</taxon>
        <taxon>Termopsidae</taxon>
        <taxon>Zootermopsis</taxon>
    </lineage>
</organism>
<feature type="region of interest" description="Disordered" evidence="1">
    <location>
        <begin position="554"/>
        <end position="579"/>
    </location>
</feature>
<feature type="region of interest" description="Disordered" evidence="1">
    <location>
        <begin position="603"/>
        <end position="624"/>
    </location>
</feature>
<feature type="compositionally biased region" description="Polar residues" evidence="1">
    <location>
        <begin position="8"/>
        <end position="27"/>
    </location>
</feature>
<dbReference type="eggNOG" id="ENOG502QWE7">
    <property type="taxonomic scope" value="Eukaryota"/>
</dbReference>
<evidence type="ECO:0000313" key="2">
    <source>
        <dbReference type="EMBL" id="KDR17530.1"/>
    </source>
</evidence>
<feature type="compositionally biased region" description="Basic and acidic residues" evidence="1">
    <location>
        <begin position="703"/>
        <end position="714"/>
    </location>
</feature>
<feature type="compositionally biased region" description="Basic and acidic residues" evidence="1">
    <location>
        <begin position="652"/>
        <end position="663"/>
    </location>
</feature>
<proteinExistence type="predicted"/>
<dbReference type="InParanoid" id="A0A067R5I2"/>
<feature type="region of interest" description="Disordered" evidence="1">
    <location>
        <begin position="703"/>
        <end position="723"/>
    </location>
</feature>
<reference evidence="2 3" key="1">
    <citation type="journal article" date="2014" name="Nat. Commun.">
        <title>Molecular traces of alternative social organization in a termite genome.</title>
        <authorList>
            <person name="Terrapon N."/>
            <person name="Li C."/>
            <person name="Robertson H.M."/>
            <person name="Ji L."/>
            <person name="Meng X."/>
            <person name="Booth W."/>
            <person name="Chen Z."/>
            <person name="Childers C.P."/>
            <person name="Glastad K.M."/>
            <person name="Gokhale K."/>
            <person name="Gowin J."/>
            <person name="Gronenberg W."/>
            <person name="Hermansen R.A."/>
            <person name="Hu H."/>
            <person name="Hunt B.G."/>
            <person name="Huylmans A.K."/>
            <person name="Khalil S.M."/>
            <person name="Mitchell R.D."/>
            <person name="Munoz-Torres M.C."/>
            <person name="Mustard J.A."/>
            <person name="Pan H."/>
            <person name="Reese J.T."/>
            <person name="Scharf M.E."/>
            <person name="Sun F."/>
            <person name="Vogel H."/>
            <person name="Xiao J."/>
            <person name="Yang W."/>
            <person name="Yang Z."/>
            <person name="Yang Z."/>
            <person name="Zhou J."/>
            <person name="Zhu J."/>
            <person name="Brent C.S."/>
            <person name="Elsik C.G."/>
            <person name="Goodisman M.A."/>
            <person name="Liberles D.A."/>
            <person name="Roe R.M."/>
            <person name="Vargo E.L."/>
            <person name="Vilcinskas A."/>
            <person name="Wang J."/>
            <person name="Bornberg-Bauer E."/>
            <person name="Korb J."/>
            <person name="Zhang G."/>
            <person name="Liebig J."/>
        </authorList>
    </citation>
    <scope>NUCLEOTIDE SEQUENCE [LARGE SCALE GENOMIC DNA]</scope>
    <source>
        <tissue evidence="2">Whole organism</tissue>
    </source>
</reference>
<accession>A0A067R5I2</accession>
<protein>
    <submittedName>
        <fullName evidence="2">Uncharacterized protein</fullName>
    </submittedName>
</protein>
<feature type="region of interest" description="Disordered" evidence="1">
    <location>
        <begin position="652"/>
        <end position="672"/>
    </location>
</feature>
<gene>
    <name evidence="2" type="ORF">L798_07983</name>
</gene>